<keyword evidence="5" id="KW-0325">Glycoprotein</keyword>
<feature type="signal peptide" evidence="6">
    <location>
        <begin position="1"/>
        <end position="20"/>
    </location>
</feature>
<dbReference type="Pfam" id="PF00450">
    <property type="entry name" value="Peptidase_S10"/>
    <property type="match status" value="1"/>
</dbReference>
<reference evidence="7 8" key="1">
    <citation type="submission" date="2016-10" db="EMBL/GenBank/DDBJ databases">
        <authorList>
            <person name="de Groot N.N."/>
        </authorList>
    </citation>
    <scope>NUCLEOTIDE SEQUENCE [LARGE SCALE GENOMIC DNA]</scope>
    <source>
        <strain evidence="7 8">Vu-144</strain>
    </source>
</reference>
<evidence type="ECO:0000256" key="2">
    <source>
        <dbReference type="ARBA" id="ARBA00022670"/>
    </source>
</evidence>
<dbReference type="AlphaFoldDB" id="A0A1H3W233"/>
<organism evidence="7 8">
    <name type="scientific">Arachidicoccus rhizosphaerae</name>
    <dbReference type="NCBI Taxonomy" id="551991"/>
    <lineage>
        <taxon>Bacteria</taxon>
        <taxon>Pseudomonadati</taxon>
        <taxon>Bacteroidota</taxon>
        <taxon>Chitinophagia</taxon>
        <taxon>Chitinophagales</taxon>
        <taxon>Chitinophagaceae</taxon>
        <taxon>Arachidicoccus</taxon>
    </lineage>
</organism>
<dbReference type="RefSeq" id="WP_091392950.1">
    <property type="nucleotide sequence ID" value="NZ_FNQY01000002.1"/>
</dbReference>
<evidence type="ECO:0000313" key="8">
    <source>
        <dbReference type="Proteomes" id="UP000199041"/>
    </source>
</evidence>
<evidence type="ECO:0000256" key="5">
    <source>
        <dbReference type="ARBA" id="ARBA00023180"/>
    </source>
</evidence>
<keyword evidence="1 7" id="KW-0121">Carboxypeptidase</keyword>
<evidence type="ECO:0000256" key="4">
    <source>
        <dbReference type="ARBA" id="ARBA00022801"/>
    </source>
</evidence>
<evidence type="ECO:0000256" key="3">
    <source>
        <dbReference type="ARBA" id="ARBA00022729"/>
    </source>
</evidence>
<dbReference type="Proteomes" id="UP000199041">
    <property type="component" value="Unassembled WGS sequence"/>
</dbReference>
<proteinExistence type="predicted"/>
<protein>
    <submittedName>
        <fullName evidence="7">Carboxypeptidase C (Cathepsin A)</fullName>
    </submittedName>
</protein>
<dbReference type="PANTHER" id="PTHR11802:SF3">
    <property type="entry name" value="RETINOID-INDUCIBLE SERINE CARBOXYPEPTIDASE"/>
    <property type="match status" value="1"/>
</dbReference>
<keyword evidence="2" id="KW-0645">Protease</keyword>
<evidence type="ECO:0000256" key="6">
    <source>
        <dbReference type="SAM" id="SignalP"/>
    </source>
</evidence>
<keyword evidence="8" id="KW-1185">Reference proteome</keyword>
<name>A0A1H3W233_9BACT</name>
<evidence type="ECO:0000313" key="7">
    <source>
        <dbReference type="EMBL" id="SDZ81235.1"/>
    </source>
</evidence>
<dbReference type="SUPFAM" id="SSF53474">
    <property type="entry name" value="alpha/beta-Hydrolases"/>
    <property type="match status" value="1"/>
</dbReference>
<dbReference type="PANTHER" id="PTHR11802">
    <property type="entry name" value="SERINE PROTEASE FAMILY S10 SERINE CARBOXYPEPTIDASE"/>
    <property type="match status" value="1"/>
</dbReference>
<dbReference type="OrthoDB" id="9770107at2"/>
<sequence length="498" mass="56374">MYKLTTLLAGALLLITSVRAQSNIPKDTAVLTHHQATINGQSFTYSVYKGTQPVWNKDGKIVATLSYTYYEREGIKDKSNRPLSISFNGGPGSASLWMELGYTGPVRVNLDEEGRAIQPYGLSQNPYSILDATDIVYVDPVNTGYSRILDKDAKGSEFFGVNQDIDYLADWITTFLTRNSRWLSPKFLIGESYGTTRVSGLSKALQEPSRGVFLNGVVLVSPTELGIDRQGAVSEALNIPYYAATAWYFKKLPADLQQKTLTDMLPEVEDFTLNKLLPAIAKGSSISNEEKQTIETQLERYTGISKKVWDQNNLDVRTSLFWKELLRDKGYTIGRLDSRYLGIDEKNAGDRPDFNAEIPAWARSFAPAANDYMRNDLNFKTDVPYWILSDHVYPWDSDRNQTGDQLREAMEENPSLHLFVQNGYYDGSICNFFNTQYTIWQITTTPSLKARTTWKGYPCGHMIYMDKESMIKGNEDIRQFILSSIPVKNKSSDYQVNK</sequence>
<dbReference type="InterPro" id="IPR029058">
    <property type="entry name" value="AB_hydrolase_fold"/>
</dbReference>
<dbReference type="EMBL" id="FNQY01000002">
    <property type="protein sequence ID" value="SDZ81235.1"/>
    <property type="molecule type" value="Genomic_DNA"/>
</dbReference>
<dbReference type="STRING" id="551991.SAMN05192529_10276"/>
<gene>
    <name evidence="7" type="ORF">SAMN05192529_10276</name>
</gene>
<accession>A0A1H3W233</accession>
<evidence type="ECO:0000256" key="1">
    <source>
        <dbReference type="ARBA" id="ARBA00022645"/>
    </source>
</evidence>
<feature type="chain" id="PRO_5011496372" evidence="6">
    <location>
        <begin position="21"/>
        <end position="498"/>
    </location>
</feature>
<dbReference type="GO" id="GO:0004185">
    <property type="term" value="F:serine-type carboxypeptidase activity"/>
    <property type="evidence" value="ECO:0007669"/>
    <property type="project" value="InterPro"/>
</dbReference>
<dbReference type="GO" id="GO:0006508">
    <property type="term" value="P:proteolysis"/>
    <property type="evidence" value="ECO:0007669"/>
    <property type="project" value="UniProtKB-KW"/>
</dbReference>
<dbReference type="InterPro" id="IPR001563">
    <property type="entry name" value="Peptidase_S10"/>
</dbReference>
<keyword evidence="4" id="KW-0378">Hydrolase</keyword>
<keyword evidence="3 6" id="KW-0732">Signal</keyword>
<dbReference type="Gene3D" id="3.40.50.1820">
    <property type="entry name" value="alpha/beta hydrolase"/>
    <property type="match status" value="1"/>
</dbReference>